<name>A0A286UNM4_9AGAM</name>
<dbReference type="SMART" id="SM00198">
    <property type="entry name" value="SCP"/>
    <property type="match status" value="1"/>
</dbReference>
<dbReference type="InParanoid" id="A0A286UNM4"/>
<sequence>MLGMLAISAKAAPHPRGDWWNGWNIWGANDWGMSTQSFSFPTAVPSEFLSSVPSTSVSTLATQTFIASTSVPTIATESPISSSVVPTTISSSAAASSSSVTNSDQQAYLDAHNTVRALHGADPLTWSDTLESVAQSWANGCVFEHSDSQYGENLAAGTGNFTIASAVGLWAAEASEYDPSNPQYSHFTQMVWKSTTELGCAFATCNDLEEGWGTGTFYVCNYNPAGNVIGEFSANVQA</sequence>
<gene>
    <name evidence="2" type="ORF">PNOK_0378900</name>
</gene>
<dbReference type="InterPro" id="IPR035940">
    <property type="entry name" value="CAP_sf"/>
</dbReference>
<evidence type="ECO:0000313" key="3">
    <source>
        <dbReference type="Proteomes" id="UP000217199"/>
    </source>
</evidence>
<dbReference type="OrthoDB" id="337038at2759"/>
<organism evidence="2 3">
    <name type="scientific">Pyrrhoderma noxium</name>
    <dbReference type="NCBI Taxonomy" id="2282107"/>
    <lineage>
        <taxon>Eukaryota</taxon>
        <taxon>Fungi</taxon>
        <taxon>Dikarya</taxon>
        <taxon>Basidiomycota</taxon>
        <taxon>Agaricomycotina</taxon>
        <taxon>Agaricomycetes</taxon>
        <taxon>Hymenochaetales</taxon>
        <taxon>Hymenochaetaceae</taxon>
        <taxon>Pyrrhoderma</taxon>
    </lineage>
</organism>
<dbReference type="Gene3D" id="3.40.33.10">
    <property type="entry name" value="CAP"/>
    <property type="match status" value="1"/>
</dbReference>
<accession>A0A286UNM4</accession>
<dbReference type="GO" id="GO:0005576">
    <property type="term" value="C:extracellular region"/>
    <property type="evidence" value="ECO:0007669"/>
    <property type="project" value="InterPro"/>
</dbReference>
<dbReference type="InterPro" id="IPR014044">
    <property type="entry name" value="CAP_dom"/>
</dbReference>
<dbReference type="PROSITE" id="PS01010">
    <property type="entry name" value="CRISP_2"/>
    <property type="match status" value="1"/>
</dbReference>
<dbReference type="Pfam" id="PF00188">
    <property type="entry name" value="CAP"/>
    <property type="match status" value="1"/>
</dbReference>
<proteinExistence type="predicted"/>
<dbReference type="PANTHER" id="PTHR10334">
    <property type="entry name" value="CYSTEINE-RICH SECRETORY PROTEIN-RELATED"/>
    <property type="match status" value="1"/>
</dbReference>
<dbReference type="AlphaFoldDB" id="A0A286UNM4"/>
<comment type="caution">
    <text evidence="2">The sequence shown here is derived from an EMBL/GenBank/DDBJ whole genome shotgun (WGS) entry which is preliminary data.</text>
</comment>
<dbReference type="Proteomes" id="UP000217199">
    <property type="component" value="Unassembled WGS sequence"/>
</dbReference>
<dbReference type="InterPro" id="IPR018244">
    <property type="entry name" value="Allrgn_V5/Tpx1_CS"/>
</dbReference>
<evidence type="ECO:0000259" key="1">
    <source>
        <dbReference type="SMART" id="SM00198"/>
    </source>
</evidence>
<dbReference type="PRINTS" id="PR00837">
    <property type="entry name" value="V5TPXLIKE"/>
</dbReference>
<dbReference type="InterPro" id="IPR001283">
    <property type="entry name" value="CRISP-related"/>
</dbReference>
<evidence type="ECO:0000313" key="2">
    <source>
        <dbReference type="EMBL" id="PAV21162.1"/>
    </source>
</evidence>
<feature type="domain" description="SCP" evidence="1">
    <location>
        <begin position="103"/>
        <end position="230"/>
    </location>
</feature>
<keyword evidence="3" id="KW-1185">Reference proteome</keyword>
<reference evidence="2 3" key="1">
    <citation type="journal article" date="2017" name="Mol. Ecol.">
        <title>Comparative and population genomic landscape of Phellinus noxius: A hypervariable fungus causing root rot in trees.</title>
        <authorList>
            <person name="Chung C.L."/>
            <person name="Lee T.J."/>
            <person name="Akiba M."/>
            <person name="Lee H.H."/>
            <person name="Kuo T.H."/>
            <person name="Liu D."/>
            <person name="Ke H.M."/>
            <person name="Yokoi T."/>
            <person name="Roa M.B."/>
            <person name="Lu M.J."/>
            <person name="Chang Y.Y."/>
            <person name="Ann P.J."/>
            <person name="Tsai J.N."/>
            <person name="Chen C.Y."/>
            <person name="Tzean S.S."/>
            <person name="Ota Y."/>
            <person name="Hattori T."/>
            <person name="Sahashi N."/>
            <person name="Liou R.F."/>
            <person name="Kikuchi T."/>
            <person name="Tsai I.J."/>
        </authorList>
    </citation>
    <scope>NUCLEOTIDE SEQUENCE [LARGE SCALE GENOMIC DNA]</scope>
    <source>
        <strain evidence="2 3">FFPRI411160</strain>
    </source>
</reference>
<dbReference type="SUPFAM" id="SSF55797">
    <property type="entry name" value="PR-1-like"/>
    <property type="match status" value="1"/>
</dbReference>
<protein>
    <submittedName>
        <fullName evidence="2">PR-1</fullName>
    </submittedName>
</protein>
<dbReference type="STRING" id="2282107.A0A286UNM4"/>
<dbReference type="EMBL" id="NBII01000003">
    <property type="protein sequence ID" value="PAV21162.1"/>
    <property type="molecule type" value="Genomic_DNA"/>
</dbReference>